<dbReference type="RefSeq" id="WP_013627347.1">
    <property type="nucleotide sequence ID" value="NC_015174.1"/>
</dbReference>
<organism evidence="4 5">
    <name type="scientific">Rubinisphaera brasiliensis (strain ATCC 49424 / DSM 5305 / JCM 21570 / IAM 15109 / NBRC 103401 / IFAM 1448)</name>
    <name type="common">Planctomyces brasiliensis</name>
    <dbReference type="NCBI Taxonomy" id="756272"/>
    <lineage>
        <taxon>Bacteria</taxon>
        <taxon>Pseudomonadati</taxon>
        <taxon>Planctomycetota</taxon>
        <taxon>Planctomycetia</taxon>
        <taxon>Planctomycetales</taxon>
        <taxon>Planctomycetaceae</taxon>
        <taxon>Rubinisphaera</taxon>
    </lineage>
</organism>
<evidence type="ECO:0000259" key="3">
    <source>
        <dbReference type="Pfam" id="PF08719"/>
    </source>
</evidence>
<dbReference type="SUPFAM" id="SSF143990">
    <property type="entry name" value="YbiA-like"/>
    <property type="match status" value="1"/>
</dbReference>
<dbReference type="OrthoDB" id="277379at2"/>
<dbReference type="HOGENOM" id="CLU_084247_3_0_0"/>
<dbReference type="KEGG" id="pbs:Plabr_0990"/>
<dbReference type="InterPro" id="IPR037238">
    <property type="entry name" value="YbiA-like_sf"/>
</dbReference>
<comment type="catalytic activity">
    <reaction evidence="1">
        <text>5-amino-6-(5-phospho-D-ribosylamino)uracil + H2O = 5,6-diaminouracil + D-ribose 5-phosphate</text>
        <dbReference type="Rhea" id="RHEA:55020"/>
        <dbReference type="ChEBI" id="CHEBI:15377"/>
        <dbReference type="ChEBI" id="CHEBI:46252"/>
        <dbReference type="ChEBI" id="CHEBI:58453"/>
        <dbReference type="ChEBI" id="CHEBI:78346"/>
    </reaction>
</comment>
<dbReference type="eggNOG" id="COG3236">
    <property type="taxonomic scope" value="Bacteria"/>
</dbReference>
<dbReference type="EMBL" id="CP002546">
    <property type="protein sequence ID" value="ADY58611.1"/>
    <property type="molecule type" value="Genomic_DNA"/>
</dbReference>
<dbReference type="Gene3D" id="1.10.357.40">
    <property type="entry name" value="YbiA-like"/>
    <property type="match status" value="1"/>
</dbReference>
<reference evidence="5" key="1">
    <citation type="submission" date="2011-02" db="EMBL/GenBank/DDBJ databases">
        <title>The complete genome of Planctomyces brasiliensis DSM 5305.</title>
        <authorList>
            <person name="Lucas S."/>
            <person name="Copeland A."/>
            <person name="Lapidus A."/>
            <person name="Bruce D."/>
            <person name="Goodwin L."/>
            <person name="Pitluck S."/>
            <person name="Kyrpides N."/>
            <person name="Mavromatis K."/>
            <person name="Pagani I."/>
            <person name="Ivanova N."/>
            <person name="Ovchinnikova G."/>
            <person name="Lu M."/>
            <person name="Detter J.C."/>
            <person name="Han C."/>
            <person name="Land M."/>
            <person name="Hauser L."/>
            <person name="Markowitz V."/>
            <person name="Cheng J.-F."/>
            <person name="Hugenholtz P."/>
            <person name="Woyke T."/>
            <person name="Wu D."/>
            <person name="Tindall B."/>
            <person name="Pomrenke H.G."/>
            <person name="Brambilla E."/>
            <person name="Klenk H.-P."/>
            <person name="Eisen J.A."/>
        </authorList>
    </citation>
    <scope>NUCLEOTIDE SEQUENCE [LARGE SCALE GENOMIC DNA]</scope>
    <source>
        <strain evidence="5">ATCC 49424 / DSM 5305 / JCM 21570 / NBRC 103401 / IFAM 1448</strain>
    </source>
</reference>
<gene>
    <name evidence="4" type="ordered locus">Plabr_0990</name>
</gene>
<keyword evidence="5" id="KW-1185">Reference proteome</keyword>
<accession>F0SJ69</accession>
<dbReference type="AlphaFoldDB" id="F0SJ69"/>
<proteinExistence type="predicted"/>
<evidence type="ECO:0000313" key="4">
    <source>
        <dbReference type="EMBL" id="ADY58611.1"/>
    </source>
</evidence>
<dbReference type="STRING" id="756272.Plabr_0990"/>
<feature type="domain" description="NADAR" evidence="3">
    <location>
        <begin position="8"/>
        <end position="150"/>
    </location>
</feature>
<evidence type="ECO:0000256" key="1">
    <source>
        <dbReference type="ARBA" id="ARBA00000022"/>
    </source>
</evidence>
<evidence type="ECO:0000313" key="5">
    <source>
        <dbReference type="Proteomes" id="UP000006860"/>
    </source>
</evidence>
<protein>
    <recommendedName>
        <fullName evidence="3">NADAR domain-containing protein</fullName>
    </recommendedName>
</protein>
<dbReference type="CDD" id="cd15457">
    <property type="entry name" value="NADAR"/>
    <property type="match status" value="1"/>
</dbReference>
<name>F0SJ69_RUBBR</name>
<comment type="catalytic activity">
    <reaction evidence="2">
        <text>2,5-diamino-6-hydroxy-4-(5-phosphoribosylamino)-pyrimidine + H2O = 2,5,6-triamino-4-hydroxypyrimidine + D-ribose 5-phosphate</text>
        <dbReference type="Rhea" id="RHEA:23436"/>
        <dbReference type="ChEBI" id="CHEBI:15377"/>
        <dbReference type="ChEBI" id="CHEBI:58614"/>
        <dbReference type="ChEBI" id="CHEBI:78346"/>
        <dbReference type="ChEBI" id="CHEBI:137796"/>
    </reaction>
</comment>
<evidence type="ECO:0000256" key="2">
    <source>
        <dbReference type="ARBA" id="ARBA00000751"/>
    </source>
</evidence>
<sequence length="166" mass="19390">MILIRKVKDEYGWLGNMSSFPVLYEGKKYRTTEALFQALRFDHEKIIESIREQKSPMSAKMKAKKHRNRMVVVPLSEADLDNMRLVLRLKLLQYPKLRTLLLATGDQEIVEDCTKRPRGSGLFWGAANRDGKWIGENWLGRLWMELRTELTQGYEARMDQTVSVTI</sequence>
<dbReference type="InterPro" id="IPR012816">
    <property type="entry name" value="NADAR"/>
</dbReference>
<dbReference type="Proteomes" id="UP000006860">
    <property type="component" value="Chromosome"/>
</dbReference>
<dbReference type="Pfam" id="PF08719">
    <property type="entry name" value="NADAR"/>
    <property type="match status" value="1"/>
</dbReference>